<keyword evidence="2" id="KW-0472">Membrane</keyword>
<reference evidence="3 4" key="1">
    <citation type="submission" date="2022-10" db="EMBL/GenBank/DDBJ databases">
        <title>Weissella fermenti sp. nov., isolated from fermented cabbage.</title>
        <authorList>
            <person name="Lee J.K."/>
            <person name="Baek J.H."/>
            <person name="Choi D.G."/>
            <person name="Kim J.M."/>
            <person name="Jeon C.O."/>
        </authorList>
    </citation>
    <scope>NUCLEOTIDE SEQUENCE [LARGE SCALE GENOMIC DNA]</scope>
    <source>
        <strain evidence="3 4">KACC 18534</strain>
    </source>
</reference>
<feature type="compositionally biased region" description="Polar residues" evidence="1">
    <location>
        <begin position="244"/>
        <end position="256"/>
    </location>
</feature>
<evidence type="ECO:0000313" key="4">
    <source>
        <dbReference type="Proteomes" id="UP001526225"/>
    </source>
</evidence>
<comment type="caution">
    <text evidence="3">The sequence shown here is derived from an EMBL/GenBank/DDBJ whole genome shotgun (WGS) entry which is preliminary data.</text>
</comment>
<dbReference type="EMBL" id="JAOZFE010000004">
    <property type="protein sequence ID" value="MCW0953449.1"/>
    <property type="molecule type" value="Genomic_DNA"/>
</dbReference>
<proteinExistence type="predicted"/>
<accession>A0ABT3E4W3</accession>
<evidence type="ECO:0000256" key="2">
    <source>
        <dbReference type="SAM" id="Phobius"/>
    </source>
</evidence>
<gene>
    <name evidence="3" type="ORF">OIT44_05115</name>
</gene>
<feature type="compositionally biased region" description="Polar residues" evidence="1">
    <location>
        <begin position="197"/>
        <end position="206"/>
    </location>
</feature>
<keyword evidence="2" id="KW-1133">Transmembrane helix</keyword>
<feature type="compositionally biased region" description="Low complexity" evidence="1">
    <location>
        <begin position="158"/>
        <end position="172"/>
    </location>
</feature>
<evidence type="ECO:0000256" key="1">
    <source>
        <dbReference type="SAM" id="MobiDB-lite"/>
    </source>
</evidence>
<sequence length="281" mass="30720">MAYLVGLGVVLLGAVYFLNKKMNKAEHAQDENRKKTLLMKIAMVVSILLIVIPSVVLLTNGSKQEEKHQEAAKAKLVTVDKKDARLKNGKAAVKITVAQDTKITIKHKKGQVDPIHEAAKDRKRQLTIVFVVPGEYEITAEQNKTKQTELLKIKSDSSRSSSETSSKSSTSEALEENQTSIYAEDEVDPMQGEQQSVIVPDNSNNGIVPPVQPVQPAQPVQPVQPPVQEEPQIVPEEPTDKPTETQTEQGESSVETPNADEIAVDTLKEKNVEQASSVVTA</sequence>
<dbReference type="RefSeq" id="WP_213408963.1">
    <property type="nucleotide sequence ID" value="NZ_CP074441.1"/>
</dbReference>
<feature type="region of interest" description="Disordered" evidence="1">
    <location>
        <begin position="197"/>
        <end position="261"/>
    </location>
</feature>
<protein>
    <submittedName>
        <fullName evidence="3">Uncharacterized protein</fullName>
    </submittedName>
</protein>
<keyword evidence="4" id="KW-1185">Reference proteome</keyword>
<feature type="transmembrane region" description="Helical" evidence="2">
    <location>
        <begin position="41"/>
        <end position="59"/>
    </location>
</feature>
<organism evidence="3 4">
    <name type="scientific">Weissella ceti</name>
    <dbReference type="NCBI Taxonomy" id="759620"/>
    <lineage>
        <taxon>Bacteria</taxon>
        <taxon>Bacillati</taxon>
        <taxon>Bacillota</taxon>
        <taxon>Bacilli</taxon>
        <taxon>Lactobacillales</taxon>
        <taxon>Lactobacillaceae</taxon>
        <taxon>Weissella</taxon>
    </lineage>
</organism>
<name>A0ABT3E4W3_9LACO</name>
<dbReference type="Proteomes" id="UP001526225">
    <property type="component" value="Unassembled WGS sequence"/>
</dbReference>
<evidence type="ECO:0000313" key="3">
    <source>
        <dbReference type="EMBL" id="MCW0953449.1"/>
    </source>
</evidence>
<keyword evidence="2" id="KW-0812">Transmembrane</keyword>
<feature type="region of interest" description="Disordered" evidence="1">
    <location>
        <begin position="149"/>
        <end position="177"/>
    </location>
</feature>
<feature type="compositionally biased region" description="Low complexity" evidence="1">
    <location>
        <begin position="214"/>
        <end position="236"/>
    </location>
</feature>